<sequence>MTASRPLLLYADASGRILEHPFLEMTGSSAGHITRPSPKELIPLPEGSELFRLPGRYPIGYDRRTKRYQVLIRDPYNPHRGVEAVAAFIAPAHTQLYSAAYKTRQDAPLLPLFAYTAVGWADGGFVAAAVRIDTDPRQDFKNFDRDAIARNARRRMRRASSNRLLQHLGRCALTYGCPAARNLFMNRWEAPLPTSPVCNARCLGCISLQEESGLCATQDRIAFVPTPEEIAETAVPHLLKAPRAVVSFGQGCEGEPLLQGKTLEASIRLMRRETSRGTINCNSNASLPDVVARLADAGLDSLRVSLNSAQPQFYHAYYRPRGYGFDDVVRSVQAMKSRGRFVSLNYFVLPGFTDDPEEFRALCALLEKAPVDLIQMRNLNADPEWILSSVGFQGKGKPLGILRLMDRIRDRFPDVRFGYFNPCLDPEQEHQGRGGHENL</sequence>
<keyword evidence="5" id="KW-0408">Iron</keyword>
<dbReference type="AlphaFoldDB" id="A0A831ZT27"/>
<dbReference type="Pfam" id="PF04055">
    <property type="entry name" value="Radical_SAM"/>
    <property type="match status" value="1"/>
</dbReference>
<dbReference type="SFLD" id="SFLDG01109">
    <property type="entry name" value="Uncharacterised_Radical_SAM_Su"/>
    <property type="match status" value="1"/>
</dbReference>
<evidence type="ECO:0000256" key="2">
    <source>
        <dbReference type="ARBA" id="ARBA00022485"/>
    </source>
</evidence>
<proteinExistence type="predicted"/>
<comment type="cofactor">
    <cofactor evidence="1">
        <name>[4Fe-4S] cluster</name>
        <dbReference type="ChEBI" id="CHEBI:49883"/>
    </cofactor>
</comment>
<dbReference type="GO" id="GO:0051539">
    <property type="term" value="F:4 iron, 4 sulfur cluster binding"/>
    <property type="evidence" value="ECO:0007669"/>
    <property type="project" value="UniProtKB-KW"/>
</dbReference>
<dbReference type="InterPro" id="IPR034457">
    <property type="entry name" value="Organic_radical-activating"/>
</dbReference>
<dbReference type="PROSITE" id="PS51918">
    <property type="entry name" value="RADICAL_SAM"/>
    <property type="match status" value="1"/>
</dbReference>
<dbReference type="CDD" id="cd01335">
    <property type="entry name" value="Radical_SAM"/>
    <property type="match status" value="1"/>
</dbReference>
<feature type="domain" description="Radical SAM core" evidence="7">
    <location>
        <begin position="184"/>
        <end position="414"/>
    </location>
</feature>
<dbReference type="GO" id="GO:0046872">
    <property type="term" value="F:metal ion binding"/>
    <property type="evidence" value="ECO:0007669"/>
    <property type="project" value="UniProtKB-KW"/>
</dbReference>
<dbReference type="InterPro" id="IPR006638">
    <property type="entry name" value="Elp3/MiaA/NifB-like_rSAM"/>
</dbReference>
<dbReference type="PANTHER" id="PTHR30352">
    <property type="entry name" value="PYRUVATE FORMATE-LYASE-ACTIVATING ENZYME"/>
    <property type="match status" value="1"/>
</dbReference>
<keyword evidence="2" id="KW-0004">4Fe-4S</keyword>
<reference evidence="8" key="1">
    <citation type="journal article" date="2020" name="mSystems">
        <title>Genome- and Community-Level Interaction Insights into Carbon Utilization and Element Cycling Functions of Hydrothermarchaeota in Hydrothermal Sediment.</title>
        <authorList>
            <person name="Zhou Z."/>
            <person name="Liu Y."/>
            <person name="Xu W."/>
            <person name="Pan J."/>
            <person name="Luo Z.H."/>
            <person name="Li M."/>
        </authorList>
    </citation>
    <scope>NUCLEOTIDE SEQUENCE [LARGE SCALE GENOMIC DNA]</scope>
    <source>
        <strain evidence="8">SpSt-456</strain>
    </source>
</reference>
<comment type="caution">
    <text evidence="8">The sequence shown here is derived from an EMBL/GenBank/DDBJ whole genome shotgun (WGS) entry which is preliminary data.</text>
</comment>
<dbReference type="InterPro" id="IPR058240">
    <property type="entry name" value="rSAM_sf"/>
</dbReference>
<dbReference type="Gene3D" id="3.20.20.70">
    <property type="entry name" value="Aldolase class I"/>
    <property type="match status" value="1"/>
</dbReference>
<keyword evidence="3" id="KW-0949">S-adenosyl-L-methionine</keyword>
<dbReference type="SUPFAM" id="SSF102114">
    <property type="entry name" value="Radical SAM enzymes"/>
    <property type="match status" value="1"/>
</dbReference>
<dbReference type="InterPro" id="IPR007197">
    <property type="entry name" value="rSAM"/>
</dbReference>
<evidence type="ECO:0000259" key="7">
    <source>
        <dbReference type="PROSITE" id="PS51918"/>
    </source>
</evidence>
<dbReference type="SMART" id="SM00729">
    <property type="entry name" value="Elp3"/>
    <property type="match status" value="1"/>
</dbReference>
<organism evidence="8">
    <name type="scientific">Desulfacinum infernum</name>
    <dbReference type="NCBI Taxonomy" id="35837"/>
    <lineage>
        <taxon>Bacteria</taxon>
        <taxon>Pseudomonadati</taxon>
        <taxon>Thermodesulfobacteriota</taxon>
        <taxon>Syntrophobacteria</taxon>
        <taxon>Syntrophobacterales</taxon>
        <taxon>Syntrophobacteraceae</taxon>
        <taxon>Desulfacinum</taxon>
    </lineage>
</organism>
<evidence type="ECO:0000256" key="4">
    <source>
        <dbReference type="ARBA" id="ARBA00022723"/>
    </source>
</evidence>
<keyword evidence="6" id="KW-0411">Iron-sulfur</keyword>
<evidence type="ECO:0000256" key="5">
    <source>
        <dbReference type="ARBA" id="ARBA00023004"/>
    </source>
</evidence>
<name>A0A831ZT27_9BACT</name>
<dbReference type="InterPro" id="IPR013785">
    <property type="entry name" value="Aldolase_TIM"/>
</dbReference>
<gene>
    <name evidence="8" type="ORF">ENS06_12450</name>
</gene>
<accession>A0A831ZT27</accession>
<evidence type="ECO:0000313" key="8">
    <source>
        <dbReference type="EMBL" id="HFK98114.1"/>
    </source>
</evidence>
<evidence type="ECO:0000256" key="1">
    <source>
        <dbReference type="ARBA" id="ARBA00001966"/>
    </source>
</evidence>
<dbReference type="EMBL" id="DSTK01000037">
    <property type="protein sequence ID" value="HFK98114.1"/>
    <property type="molecule type" value="Genomic_DNA"/>
</dbReference>
<evidence type="ECO:0000256" key="6">
    <source>
        <dbReference type="ARBA" id="ARBA00023014"/>
    </source>
</evidence>
<evidence type="ECO:0000256" key="3">
    <source>
        <dbReference type="ARBA" id="ARBA00022691"/>
    </source>
</evidence>
<keyword evidence="4" id="KW-0479">Metal-binding</keyword>
<protein>
    <submittedName>
        <fullName evidence="8">Radical SAM protein</fullName>
    </submittedName>
</protein>
<dbReference type="SFLD" id="SFLDS00029">
    <property type="entry name" value="Radical_SAM"/>
    <property type="match status" value="1"/>
</dbReference>
<dbReference type="PANTHER" id="PTHR30352:SF5">
    <property type="entry name" value="PYRUVATE FORMATE-LYASE 1-ACTIVATING ENZYME"/>
    <property type="match status" value="1"/>
</dbReference>
<dbReference type="GO" id="GO:0003824">
    <property type="term" value="F:catalytic activity"/>
    <property type="evidence" value="ECO:0007669"/>
    <property type="project" value="InterPro"/>
</dbReference>